<evidence type="ECO:0000313" key="11">
    <source>
        <dbReference type="Proteomes" id="UP001595989"/>
    </source>
</evidence>
<feature type="transmembrane region" description="Helical" evidence="9">
    <location>
        <begin position="49"/>
        <end position="66"/>
    </location>
</feature>
<evidence type="ECO:0000256" key="8">
    <source>
        <dbReference type="PIRNR" id="PIRNR037778"/>
    </source>
</evidence>
<dbReference type="Pfam" id="PF12822">
    <property type="entry name" value="ECF_trnsprt"/>
    <property type="match status" value="1"/>
</dbReference>
<name>A0ABV9DIQ2_9BACI</name>
<comment type="caution">
    <text evidence="10">The sequence shown here is derived from an EMBL/GenBank/DDBJ whole genome shotgun (WGS) entry which is preliminary data.</text>
</comment>
<keyword evidence="5 9" id="KW-0812">Transmembrane</keyword>
<accession>A0ABV9DIQ2</accession>
<dbReference type="RefSeq" id="WP_390295597.1">
    <property type="nucleotide sequence ID" value="NZ_JBHSFU010000005.1"/>
</dbReference>
<dbReference type="PIRSF" id="PIRSF037778">
    <property type="entry name" value="UCP037778_transp_RibU"/>
    <property type="match status" value="1"/>
</dbReference>
<reference evidence="11" key="1">
    <citation type="journal article" date="2019" name="Int. J. Syst. Evol. Microbiol.">
        <title>The Global Catalogue of Microorganisms (GCM) 10K type strain sequencing project: providing services to taxonomists for standard genome sequencing and annotation.</title>
        <authorList>
            <consortium name="The Broad Institute Genomics Platform"/>
            <consortium name="The Broad Institute Genome Sequencing Center for Infectious Disease"/>
            <person name="Wu L."/>
            <person name="Ma J."/>
        </authorList>
    </citation>
    <scope>NUCLEOTIDE SEQUENCE [LARGE SCALE GENOMIC DNA]</scope>
    <source>
        <strain evidence="11">CGMCC 4.7426</strain>
    </source>
</reference>
<evidence type="ECO:0000256" key="1">
    <source>
        <dbReference type="ARBA" id="ARBA00004651"/>
    </source>
</evidence>
<keyword evidence="7 8" id="KW-0472">Membrane</keyword>
<feature type="transmembrane region" description="Helical" evidence="9">
    <location>
        <begin position="112"/>
        <end position="137"/>
    </location>
</feature>
<keyword evidence="4 8" id="KW-1003">Cell membrane</keyword>
<dbReference type="InterPro" id="IPR024529">
    <property type="entry name" value="ECF_trnsprt_substrate-spec"/>
</dbReference>
<evidence type="ECO:0000313" key="10">
    <source>
        <dbReference type="EMBL" id="MFC4558611.1"/>
    </source>
</evidence>
<dbReference type="EMBL" id="JBHSFU010000005">
    <property type="protein sequence ID" value="MFC4558611.1"/>
    <property type="molecule type" value="Genomic_DNA"/>
</dbReference>
<feature type="transmembrane region" description="Helical" evidence="9">
    <location>
        <begin position="86"/>
        <end position="105"/>
    </location>
</feature>
<protein>
    <recommendedName>
        <fullName evidence="8">Riboflavin transporter</fullName>
    </recommendedName>
</protein>
<dbReference type="PANTHER" id="PTHR38438:SF1">
    <property type="entry name" value="RIBOFLAVIN TRANSPORTER RIBU"/>
    <property type="match status" value="1"/>
</dbReference>
<evidence type="ECO:0000256" key="5">
    <source>
        <dbReference type="ARBA" id="ARBA00022692"/>
    </source>
</evidence>
<evidence type="ECO:0000256" key="7">
    <source>
        <dbReference type="ARBA" id="ARBA00023136"/>
    </source>
</evidence>
<evidence type="ECO:0000256" key="4">
    <source>
        <dbReference type="ARBA" id="ARBA00022475"/>
    </source>
</evidence>
<dbReference type="Gene3D" id="1.10.1760.20">
    <property type="match status" value="1"/>
</dbReference>
<evidence type="ECO:0000256" key="9">
    <source>
        <dbReference type="SAM" id="Phobius"/>
    </source>
</evidence>
<proteinExistence type="inferred from homology"/>
<dbReference type="Proteomes" id="UP001595989">
    <property type="component" value="Unassembled WGS sequence"/>
</dbReference>
<comment type="subcellular location">
    <subcellularLocation>
        <location evidence="1">Cell membrane</location>
        <topology evidence="1">Multi-pass membrane protein</topology>
    </subcellularLocation>
</comment>
<evidence type="ECO:0000256" key="2">
    <source>
        <dbReference type="ARBA" id="ARBA00005540"/>
    </source>
</evidence>
<feature type="transmembrane region" description="Helical" evidence="9">
    <location>
        <begin position="157"/>
        <end position="183"/>
    </location>
</feature>
<comment type="similarity">
    <text evidence="2 8">Belongs to the prokaryotic riboflavin transporter (P-RFT) (TC 2.A.87) family.</text>
</comment>
<dbReference type="InterPro" id="IPR025720">
    <property type="entry name" value="RibU"/>
</dbReference>
<sequence>MQNKGIQPSRLLKLVVLALMGTISFVLFFLNFPVPLLPTPYLKIDFSEVPALIAALIFSPVAGVIVEAVKNLLYLAVSGSGDPIGVTANFVAGVMFIYPVALLYHKFKGLKGLVFGLITGTVIMTIGMSVLNFYVILPVYAWFLGLPEMAETSAKTFAVFAGVLPFNMIKGIVVGLLFIPLFVKMKVWIEQQQSKFAAD</sequence>
<keyword evidence="6 9" id="KW-1133">Transmembrane helix</keyword>
<feature type="transmembrane region" description="Helical" evidence="9">
    <location>
        <begin position="12"/>
        <end position="37"/>
    </location>
</feature>
<keyword evidence="3 8" id="KW-0813">Transport</keyword>
<keyword evidence="11" id="KW-1185">Reference proteome</keyword>
<gene>
    <name evidence="10" type="ORF">ACFO3D_10365</name>
</gene>
<dbReference type="PANTHER" id="PTHR38438">
    <property type="entry name" value="RIBOFLAVIN TRANSPORTER RIBU"/>
    <property type="match status" value="1"/>
</dbReference>
<organism evidence="10 11">
    <name type="scientific">Virgibacillus kekensis</name>
    <dbReference type="NCBI Taxonomy" id="202261"/>
    <lineage>
        <taxon>Bacteria</taxon>
        <taxon>Bacillati</taxon>
        <taxon>Bacillota</taxon>
        <taxon>Bacilli</taxon>
        <taxon>Bacillales</taxon>
        <taxon>Bacillaceae</taxon>
        <taxon>Virgibacillus</taxon>
    </lineage>
</organism>
<comment type="function">
    <text evidence="8">Probably a riboflavin-binding protein that interacts with the energy-coupling factor (ECF) ABC-transporter complex.</text>
</comment>
<evidence type="ECO:0000256" key="6">
    <source>
        <dbReference type="ARBA" id="ARBA00022989"/>
    </source>
</evidence>
<evidence type="ECO:0000256" key="3">
    <source>
        <dbReference type="ARBA" id="ARBA00022448"/>
    </source>
</evidence>